<dbReference type="InterPro" id="IPR001763">
    <property type="entry name" value="Rhodanese-like_dom"/>
</dbReference>
<sequence length="1238" mass="137585">MSRLGDGRTSDLIRRFENLALEKSGGSAAKQLQTATKPVPKRLASNPIDIAQVKRQEETPKASNPTPLTSIAAAQSALSAAIAHAQSPAQSEEKTVDKAAQNDAKPVELSTKSRIRASSDVTRPLAIGYNVAGTEESAGLNSRSRSSTIDSTSAPSYTSQLSPLPMDKVAKVQSGKGLLARLNKRADIDPALQVSPGSWLAFAQRCVDEARLCQESGDLETAYVRYMMACNIVSKKFHKQRDSNPVAKDPAYLKLRKDVSTWIMDELEGLHRELRRRSDAEAASRDSQIMTTEQLDQMESKFSQMYPENPAGVLHVDDALGTPHPTTSQTNRSDSSLSGTQLIAEQQSRFDEIDAQVQQNDASVKDMQVNVAVIGQNRGGRRVAVAMSPTLPSIDEAPKLTSYIDPNSTTCTPQELRDLISQAQTSNSGRLTILLLDVRPQQDFAQGHINHRFIVNIDPLALPAKCTSAEIESSLVLVSEEQQMWFRKRDEFDVVVYVSQSMRIFGDTSSKELAPLNALNSAIYHYEYRKPLQHPPLFLIGGFDAWLREVGSEHCLWSESAQVAQTDAQRQPSPPLQHTNSSATTTHDISGMLAYHAPTSGLSQAPASHVQYPAKAAASAAGTVHDFFQQNNGYAYQQQQHFQQQQQPYQQARHQAVYESATHGYNVHTSMPELQYAQQQHAPYVPSKPSALVHEAQLMHQPKTVFDNPTYGFTGPVYSGRTPSEYPVVEPPQASALPTLASDMQQQQQENLRLMEQRKKRRAPPPVPMPQLPQLPPKPAGYTQQPPPQRPQMQAELQTASPRSSMPGFYNHPVAAGSDPSLNGRMHAGGNLRNSAAYQQQVLLQPDPTMGQHLNAAINMPPAATAQPPQHASQLPDSAGYGATGLKNFGNTCFMNSVIQCLVGTVPLTRYFMRGEWKKDLARDASAQSEVSVEFARLLENMWRGQYASISPIGFRSAVAKCSEQFKGNDQEDAHEFASFLLDSLHESLNHVRPRPPPERELTAEEEKQFEQLSDEQQAQLQWKRFTRRNWSIITSIFQGQIQSRLTCMSCKHTSTTYHTFTELSVPIPSLKHNNGPALVRKSQARQMPVNIYQCLDAYSETEILDGDNKWHCPHCRTKRKAAKRLMISRLPLVLVVHLKRFSTIGHFREKLETNVLVPTQKLYMQNYVIPGHHQSTMYNLYGVANHFGTLSSGHYTASVFNGLRDQWNYFDDTRVSPIPESQVATPAAYLLFFVQTQ</sequence>
<organism evidence="10 11">
    <name type="scientific">Coemansia brasiliensis</name>
    <dbReference type="NCBI Taxonomy" id="2650707"/>
    <lineage>
        <taxon>Eukaryota</taxon>
        <taxon>Fungi</taxon>
        <taxon>Fungi incertae sedis</taxon>
        <taxon>Zoopagomycota</taxon>
        <taxon>Kickxellomycotina</taxon>
        <taxon>Kickxellomycetes</taxon>
        <taxon>Kickxellales</taxon>
        <taxon>Kickxellaceae</taxon>
        <taxon>Coemansia</taxon>
    </lineage>
</organism>
<keyword evidence="11" id="KW-1185">Reference proteome</keyword>
<dbReference type="Proteomes" id="UP001139887">
    <property type="component" value="Unassembled WGS sequence"/>
</dbReference>
<dbReference type="InterPro" id="IPR015063">
    <property type="entry name" value="USP8_dimer"/>
</dbReference>
<protein>
    <recommendedName>
        <fullName evidence="3">ubiquitinyl hydrolase 1</fullName>
        <ecNumber evidence="3">3.4.19.12</ecNumber>
    </recommendedName>
</protein>
<accession>A0A9W8IIM5</accession>
<dbReference type="PANTHER" id="PTHR21646">
    <property type="entry name" value="UBIQUITIN CARBOXYL-TERMINAL HYDROLASE"/>
    <property type="match status" value="1"/>
</dbReference>
<dbReference type="InterPro" id="IPR018200">
    <property type="entry name" value="USP_CS"/>
</dbReference>
<feature type="domain" description="USP" evidence="9">
    <location>
        <begin position="884"/>
        <end position="1237"/>
    </location>
</feature>
<dbReference type="PROSITE" id="PS50235">
    <property type="entry name" value="USP_3"/>
    <property type="match status" value="1"/>
</dbReference>
<feature type="compositionally biased region" description="Pro residues" evidence="8">
    <location>
        <begin position="764"/>
        <end position="790"/>
    </location>
</feature>
<dbReference type="Pfam" id="PF00443">
    <property type="entry name" value="UCH"/>
    <property type="match status" value="1"/>
</dbReference>
<dbReference type="SUPFAM" id="SSF52821">
    <property type="entry name" value="Rhodanese/Cell cycle control phosphatase"/>
    <property type="match status" value="1"/>
</dbReference>
<evidence type="ECO:0000256" key="4">
    <source>
        <dbReference type="ARBA" id="ARBA00022670"/>
    </source>
</evidence>
<evidence type="ECO:0000256" key="7">
    <source>
        <dbReference type="ARBA" id="ARBA00022807"/>
    </source>
</evidence>
<dbReference type="InterPro" id="IPR028889">
    <property type="entry name" value="USP"/>
</dbReference>
<evidence type="ECO:0000256" key="6">
    <source>
        <dbReference type="ARBA" id="ARBA00022801"/>
    </source>
</evidence>
<dbReference type="Gene3D" id="3.90.70.10">
    <property type="entry name" value="Cysteine proteinases"/>
    <property type="match status" value="1"/>
</dbReference>
<comment type="caution">
    <text evidence="10">The sequence shown here is derived from an EMBL/GenBank/DDBJ whole genome shotgun (WGS) entry which is preliminary data.</text>
</comment>
<evidence type="ECO:0000256" key="2">
    <source>
        <dbReference type="ARBA" id="ARBA00009085"/>
    </source>
</evidence>
<reference evidence="10" key="1">
    <citation type="submission" date="2022-07" db="EMBL/GenBank/DDBJ databases">
        <title>Phylogenomic reconstructions and comparative analyses of Kickxellomycotina fungi.</title>
        <authorList>
            <person name="Reynolds N.K."/>
            <person name="Stajich J.E."/>
            <person name="Barry K."/>
            <person name="Grigoriev I.V."/>
            <person name="Crous P."/>
            <person name="Smith M.E."/>
        </authorList>
    </citation>
    <scope>NUCLEOTIDE SEQUENCE</scope>
    <source>
        <strain evidence="10">NRRL 1566</strain>
    </source>
</reference>
<dbReference type="PROSITE" id="PS00972">
    <property type="entry name" value="USP_1"/>
    <property type="match status" value="1"/>
</dbReference>
<gene>
    <name evidence="10" type="primary">DOA4_1</name>
    <name evidence="10" type="ORF">IWW36_000930</name>
</gene>
<feature type="region of interest" description="Disordered" evidence="8">
    <location>
        <begin position="136"/>
        <end position="162"/>
    </location>
</feature>
<name>A0A9W8IIM5_9FUNG</name>
<dbReference type="PANTHER" id="PTHR21646:SF95">
    <property type="entry name" value="UBIQUITIN CARBOXYL-TERMINAL HYDROLASE 4-RELATED"/>
    <property type="match status" value="1"/>
</dbReference>
<keyword evidence="4 10" id="KW-0645">Protease</keyword>
<dbReference type="GO" id="GO:0016579">
    <property type="term" value="P:protein deubiquitination"/>
    <property type="evidence" value="ECO:0007669"/>
    <property type="project" value="InterPro"/>
</dbReference>
<dbReference type="AlphaFoldDB" id="A0A9W8IIM5"/>
<dbReference type="InterPro" id="IPR038765">
    <property type="entry name" value="Papain-like_cys_pep_sf"/>
</dbReference>
<comment type="catalytic activity">
    <reaction evidence="1">
        <text>Thiol-dependent hydrolysis of ester, thioester, amide, peptide and isopeptide bonds formed by the C-terminal Gly of ubiquitin (a 76-residue protein attached to proteins as an intracellular targeting signal).</text>
        <dbReference type="EC" id="3.4.19.12"/>
    </reaction>
</comment>
<dbReference type="OrthoDB" id="292964at2759"/>
<dbReference type="InterPro" id="IPR050185">
    <property type="entry name" value="Ub_carboxyl-term_hydrolase"/>
</dbReference>
<dbReference type="Pfam" id="PF00581">
    <property type="entry name" value="Rhodanese"/>
    <property type="match status" value="1"/>
</dbReference>
<dbReference type="GO" id="GO:0004843">
    <property type="term" value="F:cysteine-type deubiquitinase activity"/>
    <property type="evidence" value="ECO:0007669"/>
    <property type="project" value="UniProtKB-EC"/>
</dbReference>
<feature type="compositionally biased region" description="Polar residues" evidence="8">
    <location>
        <begin position="795"/>
        <end position="804"/>
    </location>
</feature>
<dbReference type="CDD" id="cd02674">
    <property type="entry name" value="Peptidase_C19R"/>
    <property type="match status" value="1"/>
</dbReference>
<feature type="compositionally biased region" description="Low complexity" evidence="8">
    <location>
        <begin position="142"/>
        <end position="156"/>
    </location>
</feature>
<dbReference type="GO" id="GO:0006508">
    <property type="term" value="P:proteolysis"/>
    <property type="evidence" value="ECO:0007669"/>
    <property type="project" value="UniProtKB-KW"/>
</dbReference>
<feature type="region of interest" description="Disordered" evidence="8">
    <location>
        <begin position="320"/>
        <end position="339"/>
    </location>
</feature>
<keyword evidence="5" id="KW-0833">Ubl conjugation pathway</keyword>
<evidence type="ECO:0000313" key="10">
    <source>
        <dbReference type="EMBL" id="KAJ2851607.1"/>
    </source>
</evidence>
<keyword evidence="7" id="KW-0788">Thiol protease</keyword>
<dbReference type="Gene3D" id="3.40.250.10">
    <property type="entry name" value="Rhodanese-like domain"/>
    <property type="match status" value="1"/>
</dbReference>
<evidence type="ECO:0000259" key="9">
    <source>
        <dbReference type="PROSITE" id="PS50235"/>
    </source>
</evidence>
<evidence type="ECO:0000256" key="3">
    <source>
        <dbReference type="ARBA" id="ARBA00012759"/>
    </source>
</evidence>
<feature type="region of interest" description="Disordered" evidence="8">
    <location>
        <begin position="24"/>
        <end position="67"/>
    </location>
</feature>
<dbReference type="SUPFAM" id="SSF54001">
    <property type="entry name" value="Cysteine proteinases"/>
    <property type="match status" value="1"/>
</dbReference>
<dbReference type="InterPro" id="IPR036873">
    <property type="entry name" value="Rhodanese-like_dom_sf"/>
</dbReference>
<dbReference type="Pfam" id="PF08969">
    <property type="entry name" value="USP8_dimer"/>
    <property type="match status" value="1"/>
</dbReference>
<dbReference type="PROSITE" id="PS00973">
    <property type="entry name" value="USP_2"/>
    <property type="match status" value="1"/>
</dbReference>
<dbReference type="InterPro" id="IPR001394">
    <property type="entry name" value="Peptidase_C19_UCH"/>
</dbReference>
<proteinExistence type="inferred from homology"/>
<evidence type="ECO:0000256" key="5">
    <source>
        <dbReference type="ARBA" id="ARBA00022786"/>
    </source>
</evidence>
<evidence type="ECO:0000256" key="8">
    <source>
        <dbReference type="SAM" id="MobiDB-lite"/>
    </source>
</evidence>
<comment type="similarity">
    <text evidence="2">Belongs to the peptidase C19 family.</text>
</comment>
<feature type="compositionally biased region" description="Polar residues" evidence="8">
    <location>
        <begin position="324"/>
        <end position="339"/>
    </location>
</feature>
<evidence type="ECO:0000256" key="1">
    <source>
        <dbReference type="ARBA" id="ARBA00000707"/>
    </source>
</evidence>
<dbReference type="EMBL" id="JANBUW010000010">
    <property type="protein sequence ID" value="KAJ2851607.1"/>
    <property type="molecule type" value="Genomic_DNA"/>
</dbReference>
<dbReference type="EC" id="3.4.19.12" evidence="3"/>
<feature type="region of interest" description="Disordered" evidence="8">
    <location>
        <begin position="758"/>
        <end position="830"/>
    </location>
</feature>
<feature type="region of interest" description="Disordered" evidence="8">
    <location>
        <begin position="82"/>
        <end position="112"/>
    </location>
</feature>
<keyword evidence="6 10" id="KW-0378">Hydrolase</keyword>
<evidence type="ECO:0000313" key="11">
    <source>
        <dbReference type="Proteomes" id="UP001139887"/>
    </source>
</evidence>
<dbReference type="Gene3D" id="1.20.58.80">
    <property type="entry name" value="Phosphotransferase system, lactose/cellobiose-type IIA subunit"/>
    <property type="match status" value="1"/>
</dbReference>